<evidence type="ECO:0000259" key="1">
    <source>
        <dbReference type="SMART" id="SM00642"/>
    </source>
</evidence>
<accession>A0A1H6TFP4</accession>
<dbReference type="Pfam" id="PF00128">
    <property type="entry name" value="Alpha-amylase"/>
    <property type="match status" value="2"/>
</dbReference>
<dbReference type="AlphaFoldDB" id="A0A1H6TFP4"/>
<name>A0A1H6TFP4_9FIRM</name>
<dbReference type="SUPFAM" id="SSF51445">
    <property type="entry name" value="(Trans)glycosidases"/>
    <property type="match status" value="1"/>
</dbReference>
<proteinExistence type="predicted"/>
<dbReference type="Gene3D" id="3.20.20.80">
    <property type="entry name" value="Glycosidases"/>
    <property type="match status" value="1"/>
</dbReference>
<dbReference type="InterPro" id="IPR041331">
    <property type="entry name" value="Bac_A_amyl_C"/>
</dbReference>
<dbReference type="CDD" id="cd11313">
    <property type="entry name" value="AmyAc_arch_bac_AmyA"/>
    <property type="match status" value="1"/>
</dbReference>
<dbReference type="OrthoDB" id="9761875at2"/>
<gene>
    <name evidence="2" type="ORF">SAMN04487834_102416</name>
</gene>
<keyword evidence="2" id="KW-0378">Hydrolase</keyword>
<evidence type="ECO:0000313" key="2">
    <source>
        <dbReference type="EMBL" id="SEI78848.1"/>
    </source>
</evidence>
<reference evidence="3" key="1">
    <citation type="submission" date="2016-10" db="EMBL/GenBank/DDBJ databases">
        <authorList>
            <person name="Varghese N."/>
        </authorList>
    </citation>
    <scope>NUCLEOTIDE SEQUENCE [LARGE SCALE GENOMIC DNA]</scope>
    <source>
        <strain evidence="3">DSM 20406</strain>
    </source>
</reference>
<keyword evidence="3" id="KW-1185">Reference proteome</keyword>
<dbReference type="PANTHER" id="PTHR47786:SF2">
    <property type="entry name" value="GLYCOSYL HYDROLASE FAMILY 13 CATALYTIC DOMAIN-CONTAINING PROTEIN"/>
    <property type="match status" value="1"/>
</dbReference>
<feature type="domain" description="Glycosyl hydrolase family 13 catalytic" evidence="1">
    <location>
        <begin position="16"/>
        <end position="346"/>
    </location>
</feature>
<dbReference type="SMART" id="SM00642">
    <property type="entry name" value="Aamy"/>
    <property type="match status" value="1"/>
</dbReference>
<organism evidence="2 3">
    <name type="scientific">Sharpea azabuensis</name>
    <dbReference type="NCBI Taxonomy" id="322505"/>
    <lineage>
        <taxon>Bacteria</taxon>
        <taxon>Bacillati</taxon>
        <taxon>Bacillota</taxon>
        <taxon>Erysipelotrichia</taxon>
        <taxon>Erysipelotrichales</taxon>
        <taxon>Coprobacillaceae</taxon>
        <taxon>Sharpea</taxon>
    </lineage>
</organism>
<dbReference type="InterPro" id="IPR017853">
    <property type="entry name" value="GH"/>
</dbReference>
<dbReference type="eggNOG" id="COG0366">
    <property type="taxonomic scope" value="Bacteria"/>
</dbReference>
<dbReference type="GO" id="GO:0005975">
    <property type="term" value="P:carbohydrate metabolic process"/>
    <property type="evidence" value="ECO:0007669"/>
    <property type="project" value="InterPro"/>
</dbReference>
<dbReference type="InterPro" id="IPR006047">
    <property type="entry name" value="GH13_cat_dom"/>
</dbReference>
<dbReference type="Proteomes" id="UP000183028">
    <property type="component" value="Unassembled WGS sequence"/>
</dbReference>
<keyword evidence="2" id="KW-0326">Glycosidase</keyword>
<protein>
    <submittedName>
        <fullName evidence="2">Glycosidase</fullName>
    </submittedName>
</protein>
<dbReference type="Pfam" id="PF18612">
    <property type="entry name" value="Bac_A_amyl_C"/>
    <property type="match status" value="1"/>
</dbReference>
<dbReference type="STRING" id="322505.SAMN04487836_12220"/>
<evidence type="ECO:0000313" key="3">
    <source>
        <dbReference type="Proteomes" id="UP000183028"/>
    </source>
</evidence>
<dbReference type="RefSeq" id="WP_074732062.1">
    <property type="nucleotide sequence ID" value="NZ_FNYK01000024.1"/>
</dbReference>
<dbReference type="EMBL" id="FNYK01000024">
    <property type="protein sequence ID" value="SEI78848.1"/>
    <property type="molecule type" value="Genomic_DNA"/>
</dbReference>
<dbReference type="Gene3D" id="2.60.40.1180">
    <property type="entry name" value="Golgi alpha-mannosidase II"/>
    <property type="match status" value="1"/>
</dbReference>
<dbReference type="PANTHER" id="PTHR47786">
    <property type="entry name" value="ALPHA-1,4-GLUCAN:MALTOSE-1-PHOSPHATE MALTOSYLTRANSFERASE"/>
    <property type="match status" value="1"/>
</dbReference>
<dbReference type="GO" id="GO:0016798">
    <property type="term" value="F:hydrolase activity, acting on glycosyl bonds"/>
    <property type="evidence" value="ECO:0007669"/>
    <property type="project" value="UniProtKB-KW"/>
</dbReference>
<sequence>MAKETSKTLRNDVIYSIYVRNYSKEGTFDAVRKDLNRIQQLGVDIIWLMPIHPIGKMHRKGTLGSPYAIQDYRAINPEFGTMEDFINLCDAVHERGMRVIIDVVYNHTSPDSYLAKNHPEWFYHKEDGTLGNRVGNWWDVVDLDYSHQELWDYQIETLKMWAKYVDGFRCDVASMVPIDFWLRARQEVKDVRQDALWLAESVDPGFVTYNRNRGVECASDSQIFEAFDMSYDYDIFNTFKNYVIGKETLEAYSQAINLQEMIYPDNYVKARFLENHDRNRAHSLIRNEQALKNHLAFIYFNKGTTLLYNGQEVASIHTPALFDHDPIQWDTDLDLSDYMHKLYDMKKNSILTNSTYSTAVIRKDVLMAIHQENASSPHDSTKHPSLVGIFQFDGQPTACDVSKAHLHDGIYQNLIDGKSYEIREATLYTDGEPIIIQSNCGQEINH</sequence>
<dbReference type="InterPro" id="IPR013780">
    <property type="entry name" value="Glyco_hydro_b"/>
</dbReference>